<organism evidence="1">
    <name type="scientific">Zea mays</name>
    <name type="common">Maize</name>
    <dbReference type="NCBI Taxonomy" id="4577"/>
    <lineage>
        <taxon>Eukaryota</taxon>
        <taxon>Viridiplantae</taxon>
        <taxon>Streptophyta</taxon>
        <taxon>Embryophyta</taxon>
        <taxon>Tracheophyta</taxon>
        <taxon>Spermatophyta</taxon>
        <taxon>Magnoliopsida</taxon>
        <taxon>Liliopsida</taxon>
        <taxon>Poales</taxon>
        <taxon>Poaceae</taxon>
        <taxon>PACMAD clade</taxon>
        <taxon>Panicoideae</taxon>
        <taxon>Andropogonodae</taxon>
        <taxon>Andropogoneae</taxon>
        <taxon>Tripsacinae</taxon>
        <taxon>Zea</taxon>
    </lineage>
</organism>
<proteinExistence type="predicted"/>
<dbReference type="EMBL" id="CM007650">
    <property type="protein sequence ID" value="ONM54785.1"/>
    <property type="molecule type" value="Genomic_DNA"/>
</dbReference>
<dbReference type="AlphaFoldDB" id="A0A1D6I3R8"/>
<accession>A0A1D6I3R8</accession>
<gene>
    <name evidence="1" type="ORF">ZEAMMB73_Zm00001d020360</name>
</gene>
<sequence length="26" mass="2831">MLFAGGASHPCRPLLGQTVLGYRWTV</sequence>
<protein>
    <submittedName>
        <fullName evidence="1">Uncharacterized protein</fullName>
    </submittedName>
</protein>
<evidence type="ECO:0000313" key="1">
    <source>
        <dbReference type="EMBL" id="ONM54785.1"/>
    </source>
</evidence>
<dbReference type="InParanoid" id="A0A1D6I3R8"/>
<reference evidence="1" key="1">
    <citation type="submission" date="2015-12" db="EMBL/GenBank/DDBJ databases">
        <title>Update maize B73 reference genome by single molecule sequencing technologies.</title>
        <authorList>
            <consortium name="Maize Genome Sequencing Project"/>
            <person name="Ware D."/>
        </authorList>
    </citation>
    <scope>NUCLEOTIDE SEQUENCE [LARGE SCALE GENOMIC DNA]</scope>
    <source>
        <tissue evidence="1">Seedling</tissue>
    </source>
</reference>
<name>A0A1D6I3R8_MAIZE</name>